<dbReference type="PRINTS" id="PR00949">
    <property type="entry name" value="TYPE3IMAPROT"/>
</dbReference>
<dbReference type="Pfam" id="PF00771">
    <property type="entry name" value="FHIPEP"/>
    <property type="match status" value="1"/>
</dbReference>
<protein>
    <recommendedName>
        <fullName evidence="7">Flagellar biosynthesis protein FlhA</fullName>
    </recommendedName>
</protein>
<keyword evidence="7" id="KW-1005">Bacterial flagellum biogenesis</keyword>
<dbReference type="GO" id="GO:0044780">
    <property type="term" value="P:bacterial-type flagellum assembly"/>
    <property type="evidence" value="ECO:0007669"/>
    <property type="project" value="InterPro"/>
</dbReference>
<keyword evidence="5 7" id="KW-1133">Transmembrane helix</keyword>
<evidence type="ECO:0000256" key="5">
    <source>
        <dbReference type="ARBA" id="ARBA00022989"/>
    </source>
</evidence>
<evidence type="ECO:0000256" key="1">
    <source>
        <dbReference type="ARBA" id="ARBA00004651"/>
    </source>
</evidence>
<keyword evidence="7" id="KW-1006">Bacterial flagellum protein export</keyword>
<dbReference type="InterPro" id="IPR042196">
    <property type="entry name" value="FHIPEP_4"/>
</dbReference>
<dbReference type="InterPro" id="IPR042194">
    <property type="entry name" value="FHIPEP_1"/>
</dbReference>
<sequence>MKSSRVGQIGIPAAIISIVVMMVVPLPTMLLDLLLAVNITGAVLILLVSLYVTKPLDFAVFPSLLLIMTMFRLALNVSATRLVLLNGFAGKVIESFGHFVVGGSIVVGLVIFVILIVIQFVVITNGAGRVAEVAARFTLDAMPGKQMAIDADLNSGLIDEDEARRRRQEVSQEADFYGAMDGASKFVKGDAIAAIVITVVNLLGGFIVGVVQRHQSMGEAISTYSLLSVGDGLVSQIPALLISISTGLIVTRATTERDMGSDLLHQFGQQRRALQVAGSAILFLALIPGLPKLPFMLVGGSVLLIAQRLPKQSTGEPTPAETEAAAAAAAGPSPDSPEAIANDMRVEPLELELAYDLIDLVDSTVGGDLLDRVKALRRKLALELGIVIPLVRTRDNLDLPPRTYAIKLHGVEVARGEAPAGMILAIGDDLASLPGTVTKEPVFGLDAKWVPAELRRHPGLTSATVVDRSSVVTTHLAEVVRTHAHQLLGREDVKALVDMVKATHPVVVEELTPTPLTLGEVQRALQALLAERICIRDLVRIFEALSARGRVSTDPDGLAEAARAALGPAISAAHAVDGKLPVITLDPLLEQNLLESLRSGENGGFLMLDPMYAERLVLEAARLAEAAEQRGEAPVLVCAAPLRLPVRRLLEAAAPRLPVLAYPELGGSLTLTTVGVVEVAHAPTA</sequence>
<dbReference type="PROSITE" id="PS00994">
    <property type="entry name" value="FHIPEP"/>
    <property type="match status" value="1"/>
</dbReference>
<comment type="similarity">
    <text evidence="2 7">Belongs to the FHIPEP (flagella/HR/invasion proteins export pore) family.</text>
</comment>
<feature type="transmembrane region" description="Helical" evidence="7">
    <location>
        <begin position="232"/>
        <end position="253"/>
    </location>
</feature>
<feature type="transmembrane region" description="Helical" evidence="7">
    <location>
        <begin position="96"/>
        <end position="122"/>
    </location>
</feature>
<evidence type="ECO:0000313" key="9">
    <source>
        <dbReference type="EMBL" id="TQL56996.1"/>
    </source>
</evidence>
<accession>A0A542Z9J9</accession>
<keyword evidence="9" id="KW-0282">Flagellum</keyword>
<keyword evidence="7" id="KW-0653">Protein transport</keyword>
<feature type="transmembrane region" description="Helical" evidence="7">
    <location>
        <begin position="273"/>
        <end position="306"/>
    </location>
</feature>
<dbReference type="AlphaFoldDB" id="A0A542Z9J9"/>
<feature type="transmembrane region" description="Helical" evidence="7">
    <location>
        <begin position="191"/>
        <end position="211"/>
    </location>
</feature>
<dbReference type="InterPro" id="IPR006301">
    <property type="entry name" value="FlhA"/>
</dbReference>
<keyword evidence="9" id="KW-0969">Cilium</keyword>
<proteinExistence type="inferred from homology"/>
<evidence type="ECO:0000256" key="8">
    <source>
        <dbReference type="SAM" id="MobiDB-lite"/>
    </source>
</evidence>
<evidence type="ECO:0000313" key="10">
    <source>
        <dbReference type="Proteomes" id="UP000319514"/>
    </source>
</evidence>
<reference evidence="9 10" key="1">
    <citation type="submission" date="2019-06" db="EMBL/GenBank/DDBJ databases">
        <title>Sequencing the genomes of 1000 actinobacteria strains.</title>
        <authorList>
            <person name="Klenk H.-P."/>
        </authorList>
    </citation>
    <scope>NUCLEOTIDE SEQUENCE [LARGE SCALE GENOMIC DNA]</scope>
    <source>
        <strain evidence="9 10">DSM 18082</strain>
    </source>
</reference>
<keyword evidence="10" id="KW-1185">Reference proteome</keyword>
<dbReference type="PANTHER" id="PTHR30161">
    <property type="entry name" value="FLAGELLAR EXPORT PROTEIN, MEMBRANE FLHA SUBUNIT-RELATED"/>
    <property type="match status" value="1"/>
</dbReference>
<dbReference type="EMBL" id="VFOQ01000002">
    <property type="protein sequence ID" value="TQL56996.1"/>
    <property type="molecule type" value="Genomic_DNA"/>
</dbReference>
<keyword evidence="6 7" id="KW-0472">Membrane</keyword>
<dbReference type="PANTHER" id="PTHR30161:SF1">
    <property type="entry name" value="FLAGELLAR BIOSYNTHESIS PROTEIN FLHA-RELATED"/>
    <property type="match status" value="1"/>
</dbReference>
<keyword evidence="4 7" id="KW-0812">Transmembrane</keyword>
<dbReference type="InterPro" id="IPR042193">
    <property type="entry name" value="FHIPEP_3"/>
</dbReference>
<evidence type="ECO:0000256" key="2">
    <source>
        <dbReference type="ARBA" id="ARBA00008835"/>
    </source>
</evidence>
<comment type="subcellular location">
    <subcellularLocation>
        <location evidence="1 7">Cell membrane</location>
        <topology evidence="1 7">Multi-pass membrane protein</topology>
    </subcellularLocation>
</comment>
<gene>
    <name evidence="7" type="primary">flhA</name>
    <name evidence="9" type="ORF">FB474_3764</name>
</gene>
<feature type="transmembrane region" description="Helical" evidence="7">
    <location>
        <begin position="6"/>
        <end position="26"/>
    </location>
</feature>
<feature type="region of interest" description="Disordered" evidence="8">
    <location>
        <begin position="312"/>
        <end position="339"/>
    </location>
</feature>
<dbReference type="OrthoDB" id="9759185at2"/>
<dbReference type="Gene3D" id="3.40.50.12790">
    <property type="entry name" value="FHIPEP family, domain 4"/>
    <property type="match status" value="1"/>
</dbReference>
<dbReference type="RefSeq" id="WP_141790345.1">
    <property type="nucleotide sequence ID" value="NZ_BAAAKX010000019.1"/>
</dbReference>
<keyword evidence="9" id="KW-0966">Cell projection</keyword>
<dbReference type="InterPro" id="IPR025505">
    <property type="entry name" value="FHIPEP_CS"/>
</dbReference>
<organism evidence="9 10">
    <name type="scientific">Oryzihumus leptocrescens</name>
    <dbReference type="NCBI Taxonomy" id="297536"/>
    <lineage>
        <taxon>Bacteria</taxon>
        <taxon>Bacillati</taxon>
        <taxon>Actinomycetota</taxon>
        <taxon>Actinomycetes</taxon>
        <taxon>Micrococcales</taxon>
        <taxon>Intrasporangiaceae</taxon>
        <taxon>Oryzihumus</taxon>
    </lineage>
</organism>
<feature type="transmembrane region" description="Helical" evidence="7">
    <location>
        <begin position="58"/>
        <end position="75"/>
    </location>
</feature>
<dbReference type="GO" id="GO:0009306">
    <property type="term" value="P:protein secretion"/>
    <property type="evidence" value="ECO:0007669"/>
    <property type="project" value="InterPro"/>
</dbReference>
<dbReference type="Proteomes" id="UP000319514">
    <property type="component" value="Unassembled WGS sequence"/>
</dbReference>
<dbReference type="PIRSF" id="PIRSF005419">
    <property type="entry name" value="FlhA"/>
    <property type="match status" value="1"/>
</dbReference>
<name>A0A542Z9J9_9MICO</name>
<dbReference type="InterPro" id="IPR001712">
    <property type="entry name" value="T3SS_FHIPEP"/>
</dbReference>
<evidence type="ECO:0000256" key="7">
    <source>
        <dbReference type="RuleBase" id="RU364093"/>
    </source>
</evidence>
<dbReference type="Gene3D" id="1.10.8.540">
    <property type="entry name" value="FHIPEP family, domain 3"/>
    <property type="match status" value="1"/>
</dbReference>
<keyword evidence="3 7" id="KW-1003">Cell membrane</keyword>
<evidence type="ECO:0000256" key="3">
    <source>
        <dbReference type="ARBA" id="ARBA00022475"/>
    </source>
</evidence>
<feature type="compositionally biased region" description="Low complexity" evidence="8">
    <location>
        <begin position="313"/>
        <end position="339"/>
    </location>
</feature>
<comment type="function">
    <text evidence="7">Required for formation of the rod structure of the flagellar apparatus. Together with FliI and FliH, may constitute the export apparatus of flagellin.</text>
</comment>
<dbReference type="GO" id="GO:0005886">
    <property type="term" value="C:plasma membrane"/>
    <property type="evidence" value="ECO:0007669"/>
    <property type="project" value="UniProtKB-SubCell"/>
</dbReference>
<dbReference type="NCBIfam" id="TIGR01398">
    <property type="entry name" value="FlhA"/>
    <property type="match status" value="1"/>
</dbReference>
<feature type="transmembrane region" description="Helical" evidence="7">
    <location>
        <begin position="33"/>
        <end position="52"/>
    </location>
</feature>
<keyword evidence="7" id="KW-0813">Transport</keyword>
<dbReference type="Gene3D" id="3.40.30.60">
    <property type="entry name" value="FHIPEP family, domain 1"/>
    <property type="match status" value="1"/>
</dbReference>
<evidence type="ECO:0000256" key="6">
    <source>
        <dbReference type="ARBA" id="ARBA00023136"/>
    </source>
</evidence>
<evidence type="ECO:0000256" key="4">
    <source>
        <dbReference type="ARBA" id="ARBA00022692"/>
    </source>
</evidence>
<comment type="caution">
    <text evidence="9">The sequence shown here is derived from an EMBL/GenBank/DDBJ whole genome shotgun (WGS) entry which is preliminary data.</text>
</comment>